<dbReference type="InterPro" id="IPR014729">
    <property type="entry name" value="Rossmann-like_a/b/a_fold"/>
</dbReference>
<dbReference type="CDD" id="cd00553">
    <property type="entry name" value="NAD_synthase"/>
    <property type="match status" value="1"/>
</dbReference>
<dbReference type="InterPro" id="IPR003694">
    <property type="entry name" value="NAD_synthase"/>
</dbReference>
<dbReference type="GO" id="GO:0009435">
    <property type="term" value="P:NAD+ biosynthetic process"/>
    <property type="evidence" value="ECO:0007669"/>
    <property type="project" value="UniProtKB-UniRule"/>
</dbReference>
<comment type="catalytic activity">
    <reaction evidence="7 8">
        <text>deamido-NAD(+) + L-glutamine + ATP + H2O = L-glutamate + AMP + diphosphate + NAD(+) + H(+)</text>
        <dbReference type="Rhea" id="RHEA:24384"/>
        <dbReference type="ChEBI" id="CHEBI:15377"/>
        <dbReference type="ChEBI" id="CHEBI:15378"/>
        <dbReference type="ChEBI" id="CHEBI:29985"/>
        <dbReference type="ChEBI" id="CHEBI:30616"/>
        <dbReference type="ChEBI" id="CHEBI:33019"/>
        <dbReference type="ChEBI" id="CHEBI:57540"/>
        <dbReference type="ChEBI" id="CHEBI:58359"/>
        <dbReference type="ChEBI" id="CHEBI:58437"/>
        <dbReference type="ChEBI" id="CHEBI:456215"/>
        <dbReference type="EC" id="6.3.5.1"/>
    </reaction>
</comment>
<dbReference type="Proteomes" id="UP000238493">
    <property type="component" value="Unassembled WGS sequence"/>
</dbReference>
<dbReference type="GO" id="GO:0005524">
    <property type="term" value="F:ATP binding"/>
    <property type="evidence" value="ECO:0007669"/>
    <property type="project" value="UniProtKB-UniRule"/>
</dbReference>
<feature type="active site" description="Proton acceptor; for glutaminase activity" evidence="7">
    <location>
        <position position="51"/>
    </location>
</feature>
<dbReference type="InterPro" id="IPR003010">
    <property type="entry name" value="C-N_Hydrolase"/>
</dbReference>
<feature type="binding site" evidence="7">
    <location>
        <position position="189"/>
    </location>
    <ligand>
        <name>L-glutamine</name>
        <dbReference type="ChEBI" id="CHEBI:58359"/>
    </ligand>
</feature>
<feature type="domain" description="CN hydrolase" evidence="10">
    <location>
        <begin position="11"/>
        <end position="257"/>
    </location>
</feature>
<dbReference type="OrthoDB" id="9760188at2"/>
<feature type="binding site" evidence="7">
    <location>
        <begin position="298"/>
        <end position="305"/>
    </location>
    <ligand>
        <name>ATP</name>
        <dbReference type="ChEBI" id="CHEBI:30616"/>
    </ligand>
</feature>
<keyword evidence="4 7" id="KW-0547">Nucleotide-binding</keyword>
<evidence type="ECO:0000256" key="4">
    <source>
        <dbReference type="ARBA" id="ARBA00022741"/>
    </source>
</evidence>
<dbReference type="PIRSF" id="PIRSF006630">
    <property type="entry name" value="NADS_GAT"/>
    <property type="match status" value="1"/>
</dbReference>
<dbReference type="Gene3D" id="3.40.50.620">
    <property type="entry name" value="HUPs"/>
    <property type="match status" value="1"/>
</dbReference>
<evidence type="ECO:0000259" key="10">
    <source>
        <dbReference type="PROSITE" id="PS50263"/>
    </source>
</evidence>
<comment type="similarity">
    <text evidence="9">Belongs to the NAD synthetase family.</text>
</comment>
<keyword evidence="6 7" id="KW-0520">NAD</keyword>
<comment type="similarity">
    <text evidence="2 7 8">In the C-terminal section; belongs to the NAD synthetase family.</text>
</comment>
<dbReference type="RefSeq" id="WP_104756301.1">
    <property type="nucleotide sequence ID" value="NZ_JAGSIC010000035.1"/>
</dbReference>
<evidence type="ECO:0000256" key="2">
    <source>
        <dbReference type="ARBA" id="ARBA00007145"/>
    </source>
</evidence>
<feature type="binding site" evidence="7">
    <location>
        <position position="381"/>
    </location>
    <ligand>
        <name>deamido-NAD(+)</name>
        <dbReference type="ChEBI" id="CHEBI:58437"/>
        <note>ligand shared between two neighboring subunits</note>
    </ligand>
</feature>
<dbReference type="NCBIfam" id="TIGR00552">
    <property type="entry name" value="nadE"/>
    <property type="match status" value="1"/>
</dbReference>
<feature type="binding site" evidence="7">
    <location>
        <position position="405"/>
    </location>
    <ligand>
        <name>ATP</name>
        <dbReference type="ChEBI" id="CHEBI:30616"/>
    </ligand>
</feature>
<reference evidence="11 12" key="1">
    <citation type="submission" date="2018-02" db="EMBL/GenBank/DDBJ databases">
        <title>Draft genome sequence of Ochrobactrum oryzae found in Brazil.</title>
        <authorList>
            <person name="Cerdeira L."/>
            <person name="Andrade F."/>
            <person name="Zacariotto T."/>
            <person name="Barbosa B."/>
            <person name="Santos S."/>
            <person name="Cassetari V."/>
            <person name="Lincopan N."/>
        </authorList>
    </citation>
    <scope>NUCLEOTIDE SEQUENCE [LARGE SCALE GENOMIC DNA]</scope>
    <source>
        <strain evidence="11 12">OA447</strain>
    </source>
</reference>
<dbReference type="Gene3D" id="3.60.110.10">
    <property type="entry name" value="Carbon-nitrogen hydrolase"/>
    <property type="match status" value="1"/>
</dbReference>
<dbReference type="GO" id="GO:0008795">
    <property type="term" value="F:NAD+ synthase activity"/>
    <property type="evidence" value="ECO:0007669"/>
    <property type="project" value="UniProtKB-UniRule"/>
</dbReference>
<feature type="binding site" evidence="7">
    <location>
        <position position="183"/>
    </location>
    <ligand>
        <name>L-glutamine</name>
        <dbReference type="ChEBI" id="CHEBI:58359"/>
    </ligand>
</feature>
<dbReference type="CDD" id="cd07570">
    <property type="entry name" value="GAT_Gln-NAD-synth"/>
    <property type="match status" value="1"/>
</dbReference>
<feature type="binding site" evidence="7">
    <location>
        <position position="529"/>
    </location>
    <ligand>
        <name>deamido-NAD(+)</name>
        <dbReference type="ChEBI" id="CHEBI:58437"/>
        <note>ligand shared between two neighboring subunits</note>
    </ligand>
</feature>
<dbReference type="GO" id="GO:0003952">
    <property type="term" value="F:NAD+ synthase (glutamine-hydrolyzing) activity"/>
    <property type="evidence" value="ECO:0007669"/>
    <property type="project" value="UniProtKB-UniRule"/>
</dbReference>
<feature type="active site" description="For glutaminase activity" evidence="7">
    <location>
        <position position="120"/>
    </location>
</feature>
<evidence type="ECO:0000313" key="11">
    <source>
        <dbReference type="EMBL" id="PQA72857.1"/>
    </source>
</evidence>
<proteinExistence type="inferred from homology"/>
<dbReference type="Pfam" id="PF02540">
    <property type="entry name" value="NAD_synthase"/>
    <property type="match status" value="1"/>
</dbReference>
<evidence type="ECO:0000256" key="3">
    <source>
        <dbReference type="ARBA" id="ARBA00022598"/>
    </source>
</evidence>
<dbReference type="InterPro" id="IPR022310">
    <property type="entry name" value="NAD/GMP_synthase"/>
</dbReference>
<keyword evidence="5 7" id="KW-0067">ATP-binding</keyword>
<feature type="active site" description="Nucleophile; for glutaminase activity" evidence="7">
    <location>
        <position position="156"/>
    </location>
</feature>
<comment type="caution">
    <text evidence="11">The sequence shown here is derived from an EMBL/GenBank/DDBJ whole genome shotgun (WGS) entry which is preliminary data.</text>
</comment>
<dbReference type="NCBIfam" id="NF010588">
    <property type="entry name" value="PRK13981.1"/>
    <property type="match status" value="1"/>
</dbReference>
<keyword evidence="12" id="KW-1185">Reference proteome</keyword>
<comment type="function">
    <text evidence="7">Catalyzes the ATP-dependent amidation of deamido-NAD to form NAD. Uses L-glutamine as a nitrogen source.</text>
</comment>
<gene>
    <name evidence="7" type="primary">nadE</name>
    <name evidence="11" type="ORF">C3731_14200</name>
</gene>
<feature type="binding site" evidence="7">
    <location>
        <position position="410"/>
    </location>
    <ligand>
        <name>deamido-NAD(+)</name>
        <dbReference type="ChEBI" id="CHEBI:58437"/>
        <note>ligand shared between two neighboring subunits</note>
    </ligand>
</feature>
<dbReference type="GO" id="GO:0004359">
    <property type="term" value="F:glutaminase activity"/>
    <property type="evidence" value="ECO:0007669"/>
    <property type="project" value="InterPro"/>
</dbReference>
<accession>A0A2S7IXX2</accession>
<dbReference type="FunFam" id="3.40.50.620:FF:000106">
    <property type="entry name" value="Glutamine-dependent NAD(+) synthetase"/>
    <property type="match status" value="1"/>
</dbReference>
<evidence type="ECO:0000256" key="9">
    <source>
        <dbReference type="RuleBase" id="RU003811"/>
    </source>
</evidence>
<dbReference type="PANTHER" id="PTHR23090:SF9">
    <property type="entry name" value="GLUTAMINE-DEPENDENT NAD(+) SYNTHETASE"/>
    <property type="match status" value="1"/>
</dbReference>
<organism evidence="11 12">
    <name type="scientific">Brucella oryzae</name>
    <dbReference type="NCBI Taxonomy" id="335286"/>
    <lineage>
        <taxon>Bacteria</taxon>
        <taxon>Pseudomonadati</taxon>
        <taxon>Pseudomonadota</taxon>
        <taxon>Alphaproteobacteria</taxon>
        <taxon>Hyphomicrobiales</taxon>
        <taxon>Brucellaceae</taxon>
        <taxon>Brucella/Ochrobactrum group</taxon>
        <taxon>Brucella</taxon>
    </lineage>
</organism>
<evidence type="ECO:0000256" key="5">
    <source>
        <dbReference type="ARBA" id="ARBA00022840"/>
    </source>
</evidence>
<feature type="binding site" evidence="7">
    <location>
        <position position="126"/>
    </location>
    <ligand>
        <name>L-glutamine</name>
        <dbReference type="ChEBI" id="CHEBI:58359"/>
    </ligand>
</feature>
<dbReference type="HAMAP" id="MF_02090">
    <property type="entry name" value="NadE_glutamine_dep"/>
    <property type="match status" value="1"/>
</dbReference>
<evidence type="ECO:0000256" key="7">
    <source>
        <dbReference type="HAMAP-Rule" id="MF_02090"/>
    </source>
</evidence>
<evidence type="ECO:0000256" key="6">
    <source>
        <dbReference type="ARBA" id="ARBA00023027"/>
    </source>
</evidence>
<dbReference type="UniPathway" id="UPA00253">
    <property type="reaction ID" value="UER00334"/>
</dbReference>
<evidence type="ECO:0000313" key="12">
    <source>
        <dbReference type="Proteomes" id="UP000238493"/>
    </source>
</evidence>
<dbReference type="Pfam" id="PF00795">
    <property type="entry name" value="CN_hydrolase"/>
    <property type="match status" value="1"/>
</dbReference>
<protein>
    <recommendedName>
        <fullName evidence="7 8">Glutamine-dependent NAD(+) synthetase</fullName>
        <ecNumber evidence="7 8">6.3.5.1</ecNumber>
    </recommendedName>
    <alternativeName>
        <fullName evidence="7 8">NAD(+) synthase [glutamine-hydrolyzing]</fullName>
    </alternativeName>
</protein>
<evidence type="ECO:0000256" key="8">
    <source>
        <dbReference type="PIRNR" id="PIRNR006630"/>
    </source>
</evidence>
<sequence length="559" mass="61446">MLASHENLAMLRIAIAQLNPVMGDIAGNLTKARAARAEAARMKADLILFTELFISGYPPEDLVLKPSFLEACEKAIRELASDTADGGPGVIIGTPLNREGGLHNSIAVLDAGEVIAERFKVDLPNYGEFDEKRVFQAGPMPGPVNFRGVRIGIPICEDIWGELGVAETLAESGAEILLVPNGSPYHRAKMDRRHQIVLKQVIETELPMVYANQVGGQDELVFDGGSFAFNADRSLCLQMPQFAEQITLITWHKEIDGWRCEEGEKATLPEGLEADYSACMLGLRDYVNKNGFKDVVLGLSGGIDSAICAALGVDALGKDRVRCIMLPYRYTSDESLKDAADCAKALSVRYDIVPISAPVEGFLEALQPLFEGTESGVTEENLQSRARGTILMAVSNKFGSMVVTTGNKSEMSVGYATLYGDMNGGFNPIKDVYKMQVYAMSEWRNSHMPDGALGPSGEVIPHNIISKAPSAELRENQTDQDNLPPYPVLDDILECLVENEMSNTEIAERGHALETVQRIEHLLYLAEYKRRQSAPGVKITKKNFGRDRRYPITNRFRDR</sequence>
<dbReference type="SUPFAM" id="SSF56317">
    <property type="entry name" value="Carbon-nitrogen hydrolase"/>
    <property type="match status" value="1"/>
</dbReference>
<comment type="caution">
    <text evidence="7">Lacks conserved residue(s) required for the propagation of feature annotation.</text>
</comment>
<dbReference type="SUPFAM" id="SSF52402">
    <property type="entry name" value="Adenine nucleotide alpha hydrolases-like"/>
    <property type="match status" value="1"/>
</dbReference>
<evidence type="ECO:0000256" key="1">
    <source>
        <dbReference type="ARBA" id="ARBA00005188"/>
    </source>
</evidence>
<dbReference type="AlphaFoldDB" id="A0A2S7IXX2"/>
<dbReference type="EMBL" id="PTRC01000024">
    <property type="protein sequence ID" value="PQA72857.1"/>
    <property type="molecule type" value="Genomic_DNA"/>
</dbReference>
<dbReference type="PROSITE" id="PS50263">
    <property type="entry name" value="CN_HYDROLASE"/>
    <property type="match status" value="1"/>
</dbReference>
<dbReference type="InterPro" id="IPR036526">
    <property type="entry name" value="C-N_Hydrolase_sf"/>
</dbReference>
<dbReference type="EC" id="6.3.5.1" evidence="7 8"/>
<keyword evidence="3 7" id="KW-0436">Ligase</keyword>
<dbReference type="GO" id="GO:0005737">
    <property type="term" value="C:cytoplasm"/>
    <property type="evidence" value="ECO:0007669"/>
    <property type="project" value="InterPro"/>
</dbReference>
<dbReference type="PANTHER" id="PTHR23090">
    <property type="entry name" value="NH 3 /GLUTAMINE-DEPENDENT NAD + SYNTHETASE"/>
    <property type="match status" value="1"/>
</dbReference>
<dbReference type="InterPro" id="IPR014445">
    <property type="entry name" value="Gln-dep_NAD_synthase"/>
</dbReference>
<comment type="pathway">
    <text evidence="1 7 8">Cofactor biosynthesis; NAD(+) biosynthesis; NAD(+) from deamido-NAD(+) (L-Gln route): step 1/1.</text>
</comment>
<name>A0A2S7IXX2_9HYPH</name>